<evidence type="ECO:0000256" key="1">
    <source>
        <dbReference type="SAM" id="SignalP"/>
    </source>
</evidence>
<gene>
    <name evidence="3" type="ORF">Q8947_07070</name>
</gene>
<dbReference type="Gene3D" id="3.30.565.40">
    <property type="entry name" value="Fervidobacterium nodosum Rt17-B1 like"/>
    <property type="match status" value="1"/>
</dbReference>
<evidence type="ECO:0000313" key="3">
    <source>
        <dbReference type="EMBL" id="MDR4125745.1"/>
    </source>
</evidence>
<proteinExistence type="predicted"/>
<dbReference type="RefSeq" id="WP_347286876.1">
    <property type="nucleotide sequence ID" value="NZ_JAUZQE010000012.1"/>
</dbReference>
<organism evidence="3 4">
    <name type="scientific">Yanghanlia caeni</name>
    <dbReference type="NCBI Taxonomy" id="3064283"/>
    <lineage>
        <taxon>Bacteria</taxon>
        <taxon>Pseudomonadati</taxon>
        <taxon>Pseudomonadota</taxon>
        <taxon>Betaproteobacteria</taxon>
        <taxon>Burkholderiales</taxon>
        <taxon>Alcaligenaceae</taxon>
        <taxon>Yanghanlia</taxon>
    </lineage>
</organism>
<feature type="domain" description="DUF3298" evidence="2">
    <location>
        <begin position="180"/>
        <end position="255"/>
    </location>
</feature>
<sequence length="271" mass="30238">MRINQLNRTARLFMSAALGTALLAGCASRPASNITLIPDATDQVSSREGLFAQNVKWKRSKPGCQGECPTLEVDTLVFAGNPKLTQLVDHALAVMTGLNDEQAPRHASIEEFENYYWQVAAARDSVLLAAKLRYRSKYLTVIELDSWQYFTGAAHGIGATQFLNWDNARETLVSLDQVLAPGGRAAYDAALRRAHARWLQTQPDPQADPQGWNRLWPFQSSENFAFTDQGIVVKYDTYQIAPYSYGQPELLIPYSELDGALRVDYLPLTRP</sequence>
<feature type="signal peptide" evidence="1">
    <location>
        <begin position="1"/>
        <end position="24"/>
    </location>
</feature>
<protein>
    <submittedName>
        <fullName evidence="3">RsiV family protein</fullName>
    </submittedName>
</protein>
<dbReference type="PROSITE" id="PS51257">
    <property type="entry name" value="PROKAR_LIPOPROTEIN"/>
    <property type="match status" value="1"/>
</dbReference>
<name>A0ABU1D5U4_9BURK</name>
<accession>A0ABU1D5U4</accession>
<dbReference type="InterPro" id="IPR021729">
    <property type="entry name" value="DUF3298"/>
</dbReference>
<reference evidence="3 4" key="1">
    <citation type="submission" date="2023-08" db="EMBL/GenBank/DDBJ databases">
        <title>Alcaligenaceae gen. nov., a novel taxon isolated from the sludge of Yixing Pesticide Factory.</title>
        <authorList>
            <person name="Ruan L."/>
        </authorList>
    </citation>
    <scope>NUCLEOTIDE SEQUENCE [LARGE SCALE GENOMIC DNA]</scope>
    <source>
        <strain evidence="3 4">LG-2</strain>
    </source>
</reference>
<keyword evidence="1" id="KW-0732">Signal</keyword>
<dbReference type="Gene3D" id="3.90.640.20">
    <property type="entry name" value="Heat-shock cognate protein, ATPase"/>
    <property type="match status" value="1"/>
</dbReference>
<feature type="chain" id="PRO_5047414675" evidence="1">
    <location>
        <begin position="25"/>
        <end position="271"/>
    </location>
</feature>
<dbReference type="EMBL" id="JAUZQE010000012">
    <property type="protein sequence ID" value="MDR4125745.1"/>
    <property type="molecule type" value="Genomic_DNA"/>
</dbReference>
<comment type="caution">
    <text evidence="3">The sequence shown here is derived from an EMBL/GenBank/DDBJ whole genome shotgun (WGS) entry which is preliminary data.</text>
</comment>
<dbReference type="Proteomes" id="UP001232156">
    <property type="component" value="Unassembled WGS sequence"/>
</dbReference>
<evidence type="ECO:0000313" key="4">
    <source>
        <dbReference type="Proteomes" id="UP001232156"/>
    </source>
</evidence>
<dbReference type="InterPro" id="IPR037126">
    <property type="entry name" value="PdaC/RsiV-like_sf"/>
</dbReference>
<evidence type="ECO:0000259" key="2">
    <source>
        <dbReference type="Pfam" id="PF11738"/>
    </source>
</evidence>
<keyword evidence="4" id="KW-1185">Reference proteome</keyword>
<dbReference type="Pfam" id="PF11738">
    <property type="entry name" value="DUF3298"/>
    <property type="match status" value="1"/>
</dbReference>